<organism evidence="1 2">
    <name type="scientific">Portunus trituberculatus</name>
    <name type="common">Swimming crab</name>
    <name type="synonym">Neptunus trituberculatus</name>
    <dbReference type="NCBI Taxonomy" id="210409"/>
    <lineage>
        <taxon>Eukaryota</taxon>
        <taxon>Metazoa</taxon>
        <taxon>Ecdysozoa</taxon>
        <taxon>Arthropoda</taxon>
        <taxon>Crustacea</taxon>
        <taxon>Multicrustacea</taxon>
        <taxon>Malacostraca</taxon>
        <taxon>Eumalacostraca</taxon>
        <taxon>Eucarida</taxon>
        <taxon>Decapoda</taxon>
        <taxon>Pleocyemata</taxon>
        <taxon>Brachyura</taxon>
        <taxon>Eubrachyura</taxon>
        <taxon>Portunoidea</taxon>
        <taxon>Portunidae</taxon>
        <taxon>Portuninae</taxon>
        <taxon>Portunus</taxon>
    </lineage>
</organism>
<dbReference type="Proteomes" id="UP000324222">
    <property type="component" value="Unassembled WGS sequence"/>
</dbReference>
<keyword evidence="2" id="KW-1185">Reference proteome</keyword>
<evidence type="ECO:0000313" key="1">
    <source>
        <dbReference type="EMBL" id="MPC87961.1"/>
    </source>
</evidence>
<dbReference type="EMBL" id="VSRR010076175">
    <property type="protein sequence ID" value="MPC87961.1"/>
    <property type="molecule type" value="Genomic_DNA"/>
</dbReference>
<sequence>MLLYLSSVGESRQ</sequence>
<name>A0A5B7IQZ2_PORTR</name>
<gene>
    <name evidence="1" type="ORF">E2C01_082846</name>
</gene>
<accession>A0A5B7IQZ2</accession>
<protein>
    <submittedName>
        <fullName evidence="1">Uncharacterized protein</fullName>
    </submittedName>
</protein>
<evidence type="ECO:0000313" key="2">
    <source>
        <dbReference type="Proteomes" id="UP000324222"/>
    </source>
</evidence>
<reference evidence="1 2" key="1">
    <citation type="submission" date="2019-05" db="EMBL/GenBank/DDBJ databases">
        <title>Another draft genome of Portunus trituberculatus and its Hox gene families provides insights of decapod evolution.</title>
        <authorList>
            <person name="Jeong J.-H."/>
            <person name="Song I."/>
            <person name="Kim S."/>
            <person name="Choi T."/>
            <person name="Kim D."/>
            <person name="Ryu S."/>
            <person name="Kim W."/>
        </authorList>
    </citation>
    <scope>NUCLEOTIDE SEQUENCE [LARGE SCALE GENOMIC DNA]</scope>
    <source>
        <tissue evidence="1">Muscle</tissue>
    </source>
</reference>
<comment type="caution">
    <text evidence="1">The sequence shown here is derived from an EMBL/GenBank/DDBJ whole genome shotgun (WGS) entry which is preliminary data.</text>
</comment>
<proteinExistence type="predicted"/>